<reference evidence="4" key="1">
    <citation type="submission" date="2022-07" db="EMBL/GenBank/DDBJ databases">
        <authorList>
            <person name="Trinca V."/>
            <person name="Uliana J.V.C."/>
            <person name="Torres T.T."/>
            <person name="Ward R.J."/>
            <person name="Monesi N."/>
        </authorList>
    </citation>
    <scope>NUCLEOTIDE SEQUENCE</scope>
    <source>
        <strain evidence="4">HSMRA1968</strain>
        <tissue evidence="4">Whole embryos</tissue>
    </source>
</reference>
<accession>A0A9Q0N3Q2</accession>
<dbReference type="GO" id="GO:0010890">
    <property type="term" value="P:positive regulation of triglyceride storage"/>
    <property type="evidence" value="ECO:0007669"/>
    <property type="project" value="TreeGrafter"/>
</dbReference>
<evidence type="ECO:0000256" key="3">
    <source>
        <dbReference type="ARBA" id="ARBA00022677"/>
    </source>
</evidence>
<name>A0A9Q0N3Q2_9DIPT</name>
<organism evidence="4 5">
    <name type="scientific">Pseudolycoriella hygida</name>
    <dbReference type="NCBI Taxonomy" id="35572"/>
    <lineage>
        <taxon>Eukaryota</taxon>
        <taxon>Metazoa</taxon>
        <taxon>Ecdysozoa</taxon>
        <taxon>Arthropoda</taxon>
        <taxon>Hexapoda</taxon>
        <taxon>Insecta</taxon>
        <taxon>Pterygota</taxon>
        <taxon>Neoptera</taxon>
        <taxon>Endopterygota</taxon>
        <taxon>Diptera</taxon>
        <taxon>Nematocera</taxon>
        <taxon>Sciaroidea</taxon>
        <taxon>Sciaridae</taxon>
        <taxon>Pseudolycoriella</taxon>
    </lineage>
</organism>
<evidence type="ECO:0000313" key="4">
    <source>
        <dbReference type="EMBL" id="KAJ6642306.1"/>
    </source>
</evidence>
<gene>
    <name evidence="4" type="primary">Lsd-1</name>
    <name evidence="4" type="ORF">Bhyg_07253</name>
</gene>
<evidence type="ECO:0000256" key="1">
    <source>
        <dbReference type="ARBA" id="ARBA00004502"/>
    </source>
</evidence>
<dbReference type="PANTHER" id="PTHR14024">
    <property type="entry name" value="PERILIPIN"/>
    <property type="match status" value="1"/>
</dbReference>
<evidence type="ECO:0000256" key="2">
    <source>
        <dbReference type="ARBA" id="ARBA00006311"/>
    </source>
</evidence>
<keyword evidence="3" id="KW-0551">Lipid droplet</keyword>
<dbReference type="OrthoDB" id="376826at2759"/>
<protein>
    <submittedName>
        <fullName evidence="4">Lipid storage droplets surface-binding protein 1</fullName>
    </submittedName>
</protein>
<proteinExistence type="inferred from homology"/>
<dbReference type="Pfam" id="PF03036">
    <property type="entry name" value="Perilipin"/>
    <property type="match status" value="1"/>
</dbReference>
<dbReference type="AlphaFoldDB" id="A0A9Q0N3Q2"/>
<dbReference type="GO" id="GO:0005829">
    <property type="term" value="C:cytosol"/>
    <property type="evidence" value="ECO:0007669"/>
    <property type="project" value="TreeGrafter"/>
</dbReference>
<comment type="similarity">
    <text evidence="2">Belongs to the perilipin family.</text>
</comment>
<sequence>MESVVRITSIPVIENSLKISGKIYTKLKKNRVLNWPLSSAEELFFSSAELIKPLIDLFEEPVTKLDNFLCKTLDFVALKVPSVYMPPELIYFNTKEYMSDHIVQPVLKRANSMKQIGSVASSYATDRIDGAIDAADQYVDKYLPSCDSPNNEEASRKAVHTFQKGKQFSKKLKRRLTQRTVAEAKALKKQSKEAIHILVYAAELLLTNPKQAIIEAKKLWNYLSEDEPENQARPQTLEQLIVLLTRESARKLVHVTNFLFRLMGSVILQRSYKNRNN</sequence>
<evidence type="ECO:0000313" key="5">
    <source>
        <dbReference type="Proteomes" id="UP001151699"/>
    </source>
</evidence>
<comment type="caution">
    <text evidence="4">The sequence shown here is derived from an EMBL/GenBank/DDBJ whole genome shotgun (WGS) entry which is preliminary data.</text>
</comment>
<comment type="subcellular location">
    <subcellularLocation>
        <location evidence="1">Lipid droplet</location>
    </subcellularLocation>
</comment>
<dbReference type="GO" id="GO:0005811">
    <property type="term" value="C:lipid droplet"/>
    <property type="evidence" value="ECO:0007669"/>
    <property type="project" value="UniProtKB-SubCell"/>
</dbReference>
<dbReference type="PANTHER" id="PTHR14024:SF49">
    <property type="entry name" value="LIPID STORAGE DROPLETS SURFACE-BINDING PROTEIN 1"/>
    <property type="match status" value="1"/>
</dbReference>
<keyword evidence="5" id="KW-1185">Reference proteome</keyword>
<dbReference type="Proteomes" id="UP001151699">
    <property type="component" value="Chromosome B"/>
</dbReference>
<dbReference type="EMBL" id="WJQU01000002">
    <property type="protein sequence ID" value="KAJ6642306.1"/>
    <property type="molecule type" value="Genomic_DNA"/>
</dbReference>
<dbReference type="InterPro" id="IPR004279">
    <property type="entry name" value="Perilipin"/>
</dbReference>
<dbReference type="GO" id="GO:0019915">
    <property type="term" value="P:lipid storage"/>
    <property type="evidence" value="ECO:0007669"/>
    <property type="project" value="TreeGrafter"/>
</dbReference>